<comment type="caution">
    <text evidence="3">The sequence shown here is derived from an EMBL/GenBank/DDBJ whole genome shotgun (WGS) entry which is preliminary data.</text>
</comment>
<dbReference type="Proteomes" id="UP000265515">
    <property type="component" value="Unassembled WGS sequence"/>
</dbReference>
<evidence type="ECO:0000256" key="1">
    <source>
        <dbReference type="SAM" id="MobiDB-lite"/>
    </source>
</evidence>
<reference evidence="3 4" key="1">
    <citation type="journal article" date="2018" name="Cell">
        <title>The Chara Genome: Secondary Complexity and Implications for Plant Terrestrialization.</title>
        <authorList>
            <person name="Nishiyama T."/>
            <person name="Sakayama H."/>
            <person name="Vries J.D."/>
            <person name="Buschmann H."/>
            <person name="Saint-Marcoux D."/>
            <person name="Ullrich K.K."/>
            <person name="Haas F.B."/>
            <person name="Vanderstraeten L."/>
            <person name="Becker D."/>
            <person name="Lang D."/>
            <person name="Vosolsobe S."/>
            <person name="Rombauts S."/>
            <person name="Wilhelmsson P.K.I."/>
            <person name="Janitza P."/>
            <person name="Kern R."/>
            <person name="Heyl A."/>
            <person name="Rumpler F."/>
            <person name="Villalobos L.I.A.C."/>
            <person name="Clay J.M."/>
            <person name="Skokan R."/>
            <person name="Toyoda A."/>
            <person name="Suzuki Y."/>
            <person name="Kagoshima H."/>
            <person name="Schijlen E."/>
            <person name="Tajeshwar N."/>
            <person name="Catarino B."/>
            <person name="Hetherington A.J."/>
            <person name="Saltykova A."/>
            <person name="Bonnot C."/>
            <person name="Breuninger H."/>
            <person name="Symeonidi A."/>
            <person name="Radhakrishnan G.V."/>
            <person name="Van Nieuwerburgh F."/>
            <person name="Deforce D."/>
            <person name="Chang C."/>
            <person name="Karol K.G."/>
            <person name="Hedrich R."/>
            <person name="Ulvskov P."/>
            <person name="Glockner G."/>
            <person name="Delwiche C.F."/>
            <person name="Petrasek J."/>
            <person name="Van de Peer Y."/>
            <person name="Friml J."/>
            <person name="Beilby M."/>
            <person name="Dolan L."/>
            <person name="Kohara Y."/>
            <person name="Sugano S."/>
            <person name="Fujiyama A."/>
            <person name="Delaux P.-M."/>
            <person name="Quint M."/>
            <person name="TheiBen G."/>
            <person name="Hagemann M."/>
            <person name="Harholt J."/>
            <person name="Dunand C."/>
            <person name="Zachgo S."/>
            <person name="Langdale J."/>
            <person name="Maumus F."/>
            <person name="Straeten D.V.D."/>
            <person name="Gould S.B."/>
            <person name="Rensing S.A."/>
        </authorList>
    </citation>
    <scope>NUCLEOTIDE SEQUENCE [LARGE SCALE GENOMIC DNA]</scope>
    <source>
        <strain evidence="3 4">S276</strain>
    </source>
</reference>
<feature type="transmembrane region" description="Helical" evidence="2">
    <location>
        <begin position="117"/>
        <end position="137"/>
    </location>
</feature>
<gene>
    <name evidence="3" type="ORF">CBR_g55459</name>
</gene>
<dbReference type="AlphaFoldDB" id="A0A388K7S7"/>
<feature type="transmembrane region" description="Helical" evidence="2">
    <location>
        <begin position="21"/>
        <end position="43"/>
    </location>
</feature>
<organism evidence="3 4">
    <name type="scientific">Chara braunii</name>
    <name type="common">Braun's stonewort</name>
    <dbReference type="NCBI Taxonomy" id="69332"/>
    <lineage>
        <taxon>Eukaryota</taxon>
        <taxon>Viridiplantae</taxon>
        <taxon>Streptophyta</taxon>
        <taxon>Charophyceae</taxon>
        <taxon>Charales</taxon>
        <taxon>Characeae</taxon>
        <taxon>Chara</taxon>
    </lineage>
</organism>
<dbReference type="SUPFAM" id="SSF48371">
    <property type="entry name" value="ARM repeat"/>
    <property type="match status" value="1"/>
</dbReference>
<feature type="region of interest" description="Disordered" evidence="1">
    <location>
        <begin position="456"/>
        <end position="475"/>
    </location>
</feature>
<dbReference type="EMBL" id="BFEA01000069">
    <property type="protein sequence ID" value="GBG66115.1"/>
    <property type="molecule type" value="Genomic_DNA"/>
</dbReference>
<feature type="transmembrane region" description="Helical" evidence="2">
    <location>
        <begin position="49"/>
        <end position="70"/>
    </location>
</feature>
<dbReference type="Gramene" id="GBG66115">
    <property type="protein sequence ID" value="GBG66115"/>
    <property type="gene ID" value="CBR_g55459"/>
</dbReference>
<keyword evidence="2" id="KW-1133">Transmembrane helix</keyword>
<proteinExistence type="predicted"/>
<accession>A0A388K7S7</accession>
<dbReference type="InterPro" id="IPR016024">
    <property type="entry name" value="ARM-type_fold"/>
</dbReference>
<keyword evidence="2" id="KW-0472">Membrane</keyword>
<feature type="transmembrane region" description="Helical" evidence="2">
    <location>
        <begin position="91"/>
        <end position="111"/>
    </location>
</feature>
<evidence type="ECO:0000313" key="3">
    <source>
        <dbReference type="EMBL" id="GBG66115.1"/>
    </source>
</evidence>
<keyword evidence="2" id="KW-0812">Transmembrane</keyword>
<feature type="transmembrane region" description="Helical" evidence="2">
    <location>
        <begin position="158"/>
        <end position="184"/>
    </location>
</feature>
<protein>
    <submittedName>
        <fullName evidence="3">Uncharacterized protein</fullName>
    </submittedName>
</protein>
<evidence type="ECO:0000256" key="2">
    <source>
        <dbReference type="SAM" id="Phobius"/>
    </source>
</evidence>
<keyword evidence="4" id="KW-1185">Reference proteome</keyword>
<name>A0A388K7S7_CHABU</name>
<evidence type="ECO:0000313" key="4">
    <source>
        <dbReference type="Proteomes" id="UP000265515"/>
    </source>
</evidence>
<sequence>MSYKISRSLKRQVQIYRFVEVVESGTGFLVLTILTVQIGCFHPDMPSKILWTCIPLLLLGALAKLLRGFIHGVYFEGMSCAQVARREVHPCPVIVGSFTVLGGAIRSTFAYVALSALVRLCAMVAEVSLGVFLYRAIPELKGHPDYDKDLGLKHVHEFLVVTCVCLSLHSVLMGILVFFGLAYACLRFCLTSLKRLFDVGGCCRTCRQAEPLRQTADCPFWERLERARAETQKGITWYVHESRHVCFSAIEAHAHKEVCGLPGFWFHSVEELVDMEEDEEGYVWQTKSCDCELFAAEDMLDHMQDLPQSTRCRHDVDAGLEFARARGYLTMLHVIKCCPAESEDIELAASILAGFASGLSVLPWQPYPARREREGDLQHFILEMLEDDDFRYITLDLLHEFRCRIVGRTRCPTTICGPPTDCYTASGGNASPVTLRATTSALNSFAQAASDIHAHLHGHQRPRTQPKTGLTRDVMKSGDEVDTGYARKLSNAYTTQSPVGWLLQTTEPDFQRANDVWVNSVRSELMAPDIVDALLDLASKSDNWPCNVVADAIRTLSALWSRRMITWHRFDDRLLEHFPPPMASIDQLDNQDNIQKKLKGLVRLFSDPEVHPQYLPGTVFSKLHLAKILISQGIRDIDEEVAEMLLQCLCYWKRALGPREVDWLTCEVIETLRDLFVTSTEKSALQSLIRRSAGEVNCLRLMLSSRVSAMRGALFFATDPGIFDNRLLHDLSHSEVKEKTWSTEIGTHKNNCVAAAAGLLAELISSPEVSSALLPKPSDNPAFYRTLFMSLSSILHLEAMQIQRDLANASSSLKESASRPSTIYLTQLNFSARFVLLFGECLGNPAWRPAFGLLENISSSLEEGAENRMEHKEREVNVLLATRYAVMIAVLVLTRYPGLVQSHFDHHLLSTCFPPFVQLLMRPFPRLQRCSRLQVWEDELHSEIRNGAAQVLLLILPRVYQLELNAASPSASKNSQTRLHAAESSPIPLNSVGIALGKLQKWAALQSASTNLELTRHSIAVIERSTGIANVLELVKESSHSWSGLYSPSLSSQESS</sequence>